<keyword evidence="2" id="KW-1185">Reference proteome</keyword>
<protein>
    <submittedName>
        <fullName evidence="1">Uncharacterized protein</fullName>
    </submittedName>
</protein>
<accession>A0A165JW61</accession>
<evidence type="ECO:0000313" key="2">
    <source>
        <dbReference type="Proteomes" id="UP000076842"/>
    </source>
</evidence>
<proteinExistence type="predicted"/>
<dbReference type="AlphaFoldDB" id="A0A165JW61"/>
<dbReference type="EMBL" id="KV423917">
    <property type="protein sequence ID" value="KZT62354.1"/>
    <property type="molecule type" value="Genomic_DNA"/>
</dbReference>
<sequence length="208" mass="22964">MQLTRRLCTLVALVKILMPDDHPNFLGRGAGALHTPESSTGAPLFVFLIWKLRKGIPTLLVFLSGAMGRIHLAREPSIMDRTLQVSGLAVAKKAQPPGFLHQHASLWKSCPDSLCHPHVQASDVFSHTGCCEPPGSRWPMRLTGQVPIWSSWLGGHSEGTGDFGHSVLYDSACRHSEWRVGCAVARRESDHFIYSPRPVIFLIRPKMG</sequence>
<dbReference type="InParanoid" id="A0A165JW61"/>
<organism evidence="1 2">
    <name type="scientific">Calocera cornea HHB12733</name>
    <dbReference type="NCBI Taxonomy" id="1353952"/>
    <lineage>
        <taxon>Eukaryota</taxon>
        <taxon>Fungi</taxon>
        <taxon>Dikarya</taxon>
        <taxon>Basidiomycota</taxon>
        <taxon>Agaricomycotina</taxon>
        <taxon>Dacrymycetes</taxon>
        <taxon>Dacrymycetales</taxon>
        <taxon>Dacrymycetaceae</taxon>
        <taxon>Calocera</taxon>
    </lineage>
</organism>
<reference evidence="1 2" key="1">
    <citation type="journal article" date="2016" name="Mol. Biol. Evol.">
        <title>Comparative Genomics of Early-Diverging Mushroom-Forming Fungi Provides Insights into the Origins of Lignocellulose Decay Capabilities.</title>
        <authorList>
            <person name="Nagy L.G."/>
            <person name="Riley R."/>
            <person name="Tritt A."/>
            <person name="Adam C."/>
            <person name="Daum C."/>
            <person name="Floudas D."/>
            <person name="Sun H."/>
            <person name="Yadav J.S."/>
            <person name="Pangilinan J."/>
            <person name="Larsson K.H."/>
            <person name="Matsuura K."/>
            <person name="Barry K."/>
            <person name="Labutti K."/>
            <person name="Kuo R."/>
            <person name="Ohm R.A."/>
            <person name="Bhattacharya S.S."/>
            <person name="Shirouzu T."/>
            <person name="Yoshinaga Y."/>
            <person name="Martin F.M."/>
            <person name="Grigoriev I.V."/>
            <person name="Hibbett D.S."/>
        </authorList>
    </citation>
    <scope>NUCLEOTIDE SEQUENCE [LARGE SCALE GENOMIC DNA]</scope>
    <source>
        <strain evidence="1 2">HHB12733</strain>
    </source>
</reference>
<dbReference type="Proteomes" id="UP000076842">
    <property type="component" value="Unassembled WGS sequence"/>
</dbReference>
<name>A0A165JW61_9BASI</name>
<evidence type="ECO:0000313" key="1">
    <source>
        <dbReference type="EMBL" id="KZT62354.1"/>
    </source>
</evidence>
<gene>
    <name evidence="1" type="ORF">CALCODRAFT_249326</name>
</gene>